<dbReference type="PANTHER" id="PTHR13228:SF3">
    <property type="entry name" value="CONSERVED OLIGOMERIC GOLGI COMPLEX SUBUNIT 5"/>
    <property type="match status" value="1"/>
</dbReference>
<dbReference type="InterPro" id="IPR019465">
    <property type="entry name" value="Cog5"/>
</dbReference>
<comment type="caution">
    <text evidence="2">The sequence shown here is derived from an EMBL/GenBank/DDBJ whole genome shotgun (WGS) entry which is preliminary data.</text>
</comment>
<dbReference type="AlphaFoldDB" id="A0AAD4G5R6"/>
<accession>A0AAD4G5R6</accession>
<feature type="non-terminal residue" evidence="2">
    <location>
        <position position="147"/>
    </location>
</feature>
<name>A0AAD4G5R6_BOLED</name>
<reference evidence="2" key="2">
    <citation type="journal article" date="2020" name="Nat. Commun.">
        <title>Large-scale genome sequencing of mycorrhizal fungi provides insights into the early evolution of symbiotic traits.</title>
        <authorList>
            <person name="Miyauchi S."/>
            <person name="Kiss E."/>
            <person name="Kuo A."/>
            <person name="Drula E."/>
            <person name="Kohler A."/>
            <person name="Sanchez-Garcia M."/>
            <person name="Morin E."/>
            <person name="Andreopoulos B."/>
            <person name="Barry K.W."/>
            <person name="Bonito G."/>
            <person name="Buee M."/>
            <person name="Carver A."/>
            <person name="Chen C."/>
            <person name="Cichocki N."/>
            <person name="Clum A."/>
            <person name="Culley D."/>
            <person name="Crous P.W."/>
            <person name="Fauchery L."/>
            <person name="Girlanda M."/>
            <person name="Hayes R.D."/>
            <person name="Keri Z."/>
            <person name="LaButti K."/>
            <person name="Lipzen A."/>
            <person name="Lombard V."/>
            <person name="Magnuson J."/>
            <person name="Maillard F."/>
            <person name="Murat C."/>
            <person name="Nolan M."/>
            <person name="Ohm R.A."/>
            <person name="Pangilinan J."/>
            <person name="Pereira M.F."/>
            <person name="Perotto S."/>
            <person name="Peter M."/>
            <person name="Pfister S."/>
            <person name="Riley R."/>
            <person name="Sitrit Y."/>
            <person name="Stielow J.B."/>
            <person name="Szollosi G."/>
            <person name="Zifcakova L."/>
            <person name="Stursova M."/>
            <person name="Spatafora J.W."/>
            <person name="Tedersoo L."/>
            <person name="Vaario L.M."/>
            <person name="Yamada A."/>
            <person name="Yan M."/>
            <person name="Wang P."/>
            <person name="Xu J."/>
            <person name="Bruns T."/>
            <person name="Baldrian P."/>
            <person name="Vilgalys R."/>
            <person name="Dunand C."/>
            <person name="Henrissat B."/>
            <person name="Grigoriev I.V."/>
            <person name="Hibbett D."/>
            <person name="Nagy L.G."/>
            <person name="Martin F.M."/>
        </authorList>
    </citation>
    <scope>NUCLEOTIDE SEQUENCE</scope>
    <source>
        <strain evidence="2">BED1</strain>
    </source>
</reference>
<feature type="region of interest" description="Disordered" evidence="1">
    <location>
        <begin position="105"/>
        <end position="147"/>
    </location>
</feature>
<keyword evidence="3" id="KW-1185">Reference proteome</keyword>
<evidence type="ECO:0000313" key="3">
    <source>
        <dbReference type="Proteomes" id="UP001194468"/>
    </source>
</evidence>
<dbReference type="PANTHER" id="PTHR13228">
    <property type="entry name" value="CONSERVED OLIGOMERIC GOLGI COMPLEX COMPONENT 5"/>
    <property type="match status" value="1"/>
</dbReference>
<evidence type="ECO:0000256" key="1">
    <source>
        <dbReference type="SAM" id="MobiDB-lite"/>
    </source>
</evidence>
<gene>
    <name evidence="2" type="ORF">L210DRAFT_3585540</name>
</gene>
<proteinExistence type="predicted"/>
<dbReference type="GO" id="GO:0017119">
    <property type="term" value="C:Golgi transport complex"/>
    <property type="evidence" value="ECO:0007669"/>
    <property type="project" value="InterPro"/>
</dbReference>
<organism evidence="2 3">
    <name type="scientific">Boletus edulis BED1</name>
    <dbReference type="NCBI Taxonomy" id="1328754"/>
    <lineage>
        <taxon>Eukaryota</taxon>
        <taxon>Fungi</taxon>
        <taxon>Dikarya</taxon>
        <taxon>Basidiomycota</taxon>
        <taxon>Agaricomycotina</taxon>
        <taxon>Agaricomycetes</taxon>
        <taxon>Agaricomycetidae</taxon>
        <taxon>Boletales</taxon>
        <taxon>Boletineae</taxon>
        <taxon>Boletaceae</taxon>
        <taxon>Boletoideae</taxon>
        <taxon>Boletus</taxon>
    </lineage>
</organism>
<evidence type="ECO:0000313" key="2">
    <source>
        <dbReference type="EMBL" id="KAF8415603.1"/>
    </source>
</evidence>
<reference evidence="2" key="1">
    <citation type="submission" date="2019-10" db="EMBL/GenBank/DDBJ databases">
        <authorList>
            <consortium name="DOE Joint Genome Institute"/>
            <person name="Kuo A."/>
            <person name="Miyauchi S."/>
            <person name="Kiss E."/>
            <person name="Drula E."/>
            <person name="Kohler A."/>
            <person name="Sanchez-Garcia M."/>
            <person name="Andreopoulos B."/>
            <person name="Barry K.W."/>
            <person name="Bonito G."/>
            <person name="Buee M."/>
            <person name="Carver A."/>
            <person name="Chen C."/>
            <person name="Cichocki N."/>
            <person name="Clum A."/>
            <person name="Culley D."/>
            <person name="Crous P.W."/>
            <person name="Fauchery L."/>
            <person name="Girlanda M."/>
            <person name="Hayes R."/>
            <person name="Keri Z."/>
            <person name="LaButti K."/>
            <person name="Lipzen A."/>
            <person name="Lombard V."/>
            <person name="Magnuson J."/>
            <person name="Maillard F."/>
            <person name="Morin E."/>
            <person name="Murat C."/>
            <person name="Nolan M."/>
            <person name="Ohm R."/>
            <person name="Pangilinan J."/>
            <person name="Pereira M."/>
            <person name="Perotto S."/>
            <person name="Peter M."/>
            <person name="Riley R."/>
            <person name="Sitrit Y."/>
            <person name="Stielow B."/>
            <person name="Szollosi G."/>
            <person name="Zifcakova L."/>
            <person name="Stursova M."/>
            <person name="Spatafora J.W."/>
            <person name="Tedersoo L."/>
            <person name="Vaario L.-M."/>
            <person name="Yamada A."/>
            <person name="Yan M."/>
            <person name="Wang P."/>
            <person name="Xu J."/>
            <person name="Bruns T."/>
            <person name="Baldrian P."/>
            <person name="Vilgalys R."/>
            <person name="Henrissat B."/>
            <person name="Grigoriev I.V."/>
            <person name="Hibbett D."/>
            <person name="Nagy L.G."/>
            <person name="Martin F.M."/>
        </authorList>
    </citation>
    <scope>NUCLEOTIDE SEQUENCE</scope>
    <source>
        <strain evidence="2">BED1</strain>
    </source>
</reference>
<sequence>MFVMHASIAKPLGECGKLQLTTDMAELEFSLNAFLADGSQSKRSGTPFFLVYGPSGVYSPCTRSPLLFLENAHLASPERTAGLAPLVVLHHILVRSPLPLLTRFTGGKKPSTSVGSTSMRPRRPCRSSMDVSRIGRNGIGMGRRTRW</sequence>
<dbReference type="EMBL" id="WHUW01000310">
    <property type="protein sequence ID" value="KAF8415603.1"/>
    <property type="molecule type" value="Genomic_DNA"/>
</dbReference>
<dbReference type="GO" id="GO:0006891">
    <property type="term" value="P:intra-Golgi vesicle-mediated transport"/>
    <property type="evidence" value="ECO:0007669"/>
    <property type="project" value="InterPro"/>
</dbReference>
<protein>
    <submittedName>
        <fullName evidence="2">Uncharacterized protein</fullName>
    </submittedName>
</protein>
<dbReference type="Proteomes" id="UP001194468">
    <property type="component" value="Unassembled WGS sequence"/>
</dbReference>